<organism evidence="2 3">
    <name type="scientific">Rhizopus delemar</name>
    <dbReference type="NCBI Taxonomy" id="936053"/>
    <lineage>
        <taxon>Eukaryota</taxon>
        <taxon>Fungi</taxon>
        <taxon>Fungi incertae sedis</taxon>
        <taxon>Mucoromycota</taxon>
        <taxon>Mucoromycotina</taxon>
        <taxon>Mucoromycetes</taxon>
        <taxon>Mucorales</taxon>
        <taxon>Mucorineae</taxon>
        <taxon>Rhizopodaceae</taxon>
        <taxon>Rhizopus</taxon>
    </lineage>
</organism>
<feature type="region of interest" description="Disordered" evidence="1">
    <location>
        <begin position="32"/>
        <end position="52"/>
    </location>
</feature>
<evidence type="ECO:0000256" key="1">
    <source>
        <dbReference type="SAM" id="MobiDB-lite"/>
    </source>
</evidence>
<accession>A0A9P6XMN1</accession>
<keyword evidence="3" id="KW-1185">Reference proteome</keyword>
<dbReference type="EMBL" id="JAANIU010016934">
    <property type="protein sequence ID" value="KAG1527719.1"/>
    <property type="molecule type" value="Genomic_DNA"/>
</dbReference>
<sequence>MPPGCRLMNNTATPWSVKRRTSSSSMVAHAIRPSRGYPTSPWSTGLPDASSSTASRIMCWPARARASPNV</sequence>
<proteinExistence type="predicted"/>
<reference evidence="2 3" key="1">
    <citation type="journal article" date="2020" name="Microb. Genom.">
        <title>Genetic diversity of clinical and environmental Mucorales isolates obtained from an investigation of mucormycosis cases among solid organ transplant recipients.</title>
        <authorList>
            <person name="Nguyen M.H."/>
            <person name="Kaul D."/>
            <person name="Muto C."/>
            <person name="Cheng S.J."/>
            <person name="Richter R.A."/>
            <person name="Bruno V.M."/>
            <person name="Liu G."/>
            <person name="Beyhan S."/>
            <person name="Sundermann A.J."/>
            <person name="Mounaud S."/>
            <person name="Pasculle A.W."/>
            <person name="Nierman W.C."/>
            <person name="Driscoll E."/>
            <person name="Cumbie R."/>
            <person name="Clancy C.J."/>
            <person name="Dupont C.L."/>
        </authorList>
    </citation>
    <scope>NUCLEOTIDE SEQUENCE [LARGE SCALE GENOMIC DNA]</scope>
    <source>
        <strain evidence="2 3">GL24</strain>
    </source>
</reference>
<evidence type="ECO:0000313" key="3">
    <source>
        <dbReference type="Proteomes" id="UP000740926"/>
    </source>
</evidence>
<gene>
    <name evidence="2" type="ORF">G6F50_018290</name>
</gene>
<evidence type="ECO:0000313" key="2">
    <source>
        <dbReference type="EMBL" id="KAG1527719.1"/>
    </source>
</evidence>
<comment type="caution">
    <text evidence="2">The sequence shown here is derived from an EMBL/GenBank/DDBJ whole genome shotgun (WGS) entry which is preliminary data.</text>
</comment>
<dbReference type="Proteomes" id="UP000740926">
    <property type="component" value="Unassembled WGS sequence"/>
</dbReference>
<dbReference type="AlphaFoldDB" id="A0A9P6XMN1"/>
<name>A0A9P6XMN1_9FUNG</name>
<protein>
    <submittedName>
        <fullName evidence="2">Uncharacterized protein</fullName>
    </submittedName>
</protein>